<evidence type="ECO:0000256" key="4">
    <source>
        <dbReference type="ARBA" id="ARBA00008373"/>
    </source>
</evidence>
<dbReference type="GO" id="GO:0006412">
    <property type="term" value="P:translation"/>
    <property type="evidence" value="ECO:0007669"/>
    <property type="project" value="InterPro"/>
</dbReference>
<dbReference type="SMART" id="SM01377">
    <property type="entry name" value="Ribosomal_L40e"/>
    <property type="match status" value="1"/>
</dbReference>
<reference evidence="14" key="1">
    <citation type="submission" date="2023-02" db="EMBL/GenBank/DDBJ databases">
        <title>Genome of toxic invasive species Heracleum sosnowskyi carries increased number of genes despite the absence of recent whole-genome duplications.</title>
        <authorList>
            <person name="Schelkunov M."/>
            <person name="Shtratnikova V."/>
            <person name="Makarenko M."/>
            <person name="Klepikova A."/>
            <person name="Omelchenko D."/>
            <person name="Novikova G."/>
            <person name="Obukhova E."/>
            <person name="Bogdanov V."/>
            <person name="Penin A."/>
            <person name="Logacheva M."/>
        </authorList>
    </citation>
    <scope>NUCLEOTIDE SEQUENCE</scope>
    <source>
        <strain evidence="14">Hsosn_3</strain>
        <tissue evidence="14">Leaf</tissue>
    </source>
</reference>
<reference evidence="14" key="2">
    <citation type="submission" date="2023-05" db="EMBL/GenBank/DDBJ databases">
        <authorList>
            <person name="Schelkunov M.I."/>
        </authorList>
    </citation>
    <scope>NUCLEOTIDE SEQUENCE</scope>
    <source>
        <strain evidence="14">Hsosn_3</strain>
        <tissue evidence="14">Leaf</tissue>
    </source>
</reference>
<evidence type="ECO:0000256" key="7">
    <source>
        <dbReference type="ARBA" id="ARBA00022499"/>
    </source>
</evidence>
<sequence length="144" mass="16074">MSKMQIFVKSLNSKTISLGVESSDSVQYVKKLIVEESCAGADVQEMRLVFAGQELEDDRIVGDYEIHNESTLDVLVRLRGGKGGPPSRVDPNLIQLAQKYNQKKMICRKCYARLDIRATNCRKKKCGHSNQLRPKSVLDSKGSG</sequence>
<dbReference type="InterPro" id="IPR038587">
    <property type="entry name" value="Ribosomal_eL40_sf"/>
</dbReference>
<keyword evidence="7" id="KW-1017">Isopeptide bond</keyword>
<dbReference type="GO" id="GO:0003729">
    <property type="term" value="F:mRNA binding"/>
    <property type="evidence" value="ECO:0007669"/>
    <property type="project" value="UniProtKB-ARBA"/>
</dbReference>
<evidence type="ECO:0000256" key="2">
    <source>
        <dbReference type="ARBA" id="ARBA00004123"/>
    </source>
</evidence>
<evidence type="ECO:0000313" key="14">
    <source>
        <dbReference type="EMBL" id="KAK1354510.1"/>
    </source>
</evidence>
<dbReference type="InterPro" id="IPR001975">
    <property type="entry name" value="Ribosomal_eL40_dom"/>
</dbReference>
<evidence type="ECO:0000256" key="10">
    <source>
        <dbReference type="ARBA" id="ARBA00023242"/>
    </source>
</evidence>
<dbReference type="GO" id="GO:0005840">
    <property type="term" value="C:ribosome"/>
    <property type="evidence" value="ECO:0007669"/>
    <property type="project" value="UniProtKB-KW"/>
</dbReference>
<evidence type="ECO:0000256" key="1">
    <source>
        <dbReference type="ARBA" id="ARBA00002241"/>
    </source>
</evidence>
<dbReference type="InterPro" id="IPR019956">
    <property type="entry name" value="Ubiquitin_dom"/>
</dbReference>
<comment type="function">
    <text evidence="1">Component of the 60S subunit of the ribosome.</text>
</comment>
<dbReference type="EMBL" id="JAUIZM010000011">
    <property type="protein sequence ID" value="KAK1354510.1"/>
    <property type="molecule type" value="Genomic_DNA"/>
</dbReference>
<organism evidence="14 15">
    <name type="scientific">Heracleum sosnowskyi</name>
    <dbReference type="NCBI Taxonomy" id="360622"/>
    <lineage>
        <taxon>Eukaryota</taxon>
        <taxon>Viridiplantae</taxon>
        <taxon>Streptophyta</taxon>
        <taxon>Embryophyta</taxon>
        <taxon>Tracheophyta</taxon>
        <taxon>Spermatophyta</taxon>
        <taxon>Magnoliopsida</taxon>
        <taxon>eudicotyledons</taxon>
        <taxon>Gunneridae</taxon>
        <taxon>Pentapetalae</taxon>
        <taxon>asterids</taxon>
        <taxon>campanulids</taxon>
        <taxon>Apiales</taxon>
        <taxon>Apiaceae</taxon>
        <taxon>Apioideae</taxon>
        <taxon>apioid superclade</taxon>
        <taxon>Tordylieae</taxon>
        <taxon>Tordyliinae</taxon>
        <taxon>Heracleum</taxon>
    </lineage>
</organism>
<proteinExistence type="inferred from homology"/>
<dbReference type="InterPro" id="IPR000626">
    <property type="entry name" value="Ubiquitin-like_dom"/>
</dbReference>
<dbReference type="SUPFAM" id="SSF54236">
    <property type="entry name" value="Ubiquitin-like"/>
    <property type="match status" value="1"/>
</dbReference>
<evidence type="ECO:0000256" key="3">
    <source>
        <dbReference type="ARBA" id="ARBA00004496"/>
    </source>
</evidence>
<dbReference type="PANTHER" id="PTHR10666">
    <property type="entry name" value="UBIQUITIN"/>
    <property type="match status" value="1"/>
</dbReference>
<keyword evidence="9" id="KW-0689">Ribosomal protein</keyword>
<evidence type="ECO:0000256" key="9">
    <source>
        <dbReference type="ARBA" id="ARBA00022980"/>
    </source>
</evidence>
<dbReference type="InterPro" id="IPR029071">
    <property type="entry name" value="Ubiquitin-like_domsf"/>
</dbReference>
<evidence type="ECO:0000256" key="5">
    <source>
        <dbReference type="ARBA" id="ARBA00010570"/>
    </source>
</evidence>
<evidence type="ECO:0000256" key="6">
    <source>
        <dbReference type="ARBA" id="ARBA00022490"/>
    </source>
</evidence>
<comment type="subcellular location">
    <subcellularLocation>
        <location evidence="3">Cytoplasm</location>
    </subcellularLocation>
    <subcellularLocation>
        <location evidence="2">Nucleus</location>
    </subcellularLocation>
</comment>
<dbReference type="GO" id="GO:1990904">
    <property type="term" value="C:ribonucleoprotein complex"/>
    <property type="evidence" value="ECO:0007669"/>
    <property type="project" value="UniProtKB-KW"/>
</dbReference>
<dbReference type="GO" id="GO:0003735">
    <property type="term" value="F:structural constituent of ribosome"/>
    <property type="evidence" value="ECO:0007669"/>
    <property type="project" value="InterPro"/>
</dbReference>
<evidence type="ECO:0000259" key="13">
    <source>
        <dbReference type="PROSITE" id="PS50053"/>
    </source>
</evidence>
<dbReference type="InterPro" id="IPR050158">
    <property type="entry name" value="Ubiquitin_ubiquitin-like"/>
</dbReference>
<keyword evidence="15" id="KW-1185">Reference proteome</keyword>
<name>A0AAD8LXV1_9APIA</name>
<dbReference type="Gene3D" id="3.10.20.90">
    <property type="entry name" value="Phosphatidylinositol 3-kinase Catalytic Subunit, Chain A, domain 1"/>
    <property type="match status" value="1"/>
</dbReference>
<dbReference type="Pfam" id="PF00240">
    <property type="entry name" value="ubiquitin"/>
    <property type="match status" value="1"/>
</dbReference>
<feature type="domain" description="Ubiquitin-like" evidence="13">
    <location>
        <begin position="4"/>
        <end position="81"/>
    </location>
</feature>
<dbReference type="SMART" id="SM00213">
    <property type="entry name" value="UBQ"/>
    <property type="match status" value="1"/>
</dbReference>
<dbReference type="Proteomes" id="UP001237642">
    <property type="component" value="Unassembled WGS sequence"/>
</dbReference>
<dbReference type="GO" id="GO:0005737">
    <property type="term" value="C:cytoplasm"/>
    <property type="evidence" value="ECO:0007669"/>
    <property type="project" value="UniProtKB-SubCell"/>
</dbReference>
<dbReference type="FunFam" id="4.10.1060.50:FF:000001">
    <property type="entry name" value="ubiquitin-60S ribosomal protein L40"/>
    <property type="match status" value="1"/>
</dbReference>
<dbReference type="PRINTS" id="PR00348">
    <property type="entry name" value="UBIQUITIN"/>
</dbReference>
<dbReference type="PROSITE" id="PS50053">
    <property type="entry name" value="UBIQUITIN_2"/>
    <property type="match status" value="1"/>
</dbReference>
<keyword evidence="11" id="KW-0687">Ribonucleoprotein</keyword>
<dbReference type="InterPro" id="IPR011332">
    <property type="entry name" value="Ribosomal_zn-bd"/>
</dbReference>
<evidence type="ECO:0000256" key="12">
    <source>
        <dbReference type="ARBA" id="ARBA00035124"/>
    </source>
</evidence>
<evidence type="ECO:0000256" key="11">
    <source>
        <dbReference type="ARBA" id="ARBA00023274"/>
    </source>
</evidence>
<keyword evidence="10" id="KW-0539">Nucleus</keyword>
<keyword evidence="8" id="KW-0832">Ubl conjugation</keyword>
<comment type="similarity">
    <text evidence="5">In the C-terminal section; belongs to the eukaryotic ribosomal protein eL40 family.</text>
</comment>
<comment type="similarity">
    <text evidence="4">In the N-terminal section; belongs to the ubiquitin family.</text>
</comment>
<comment type="caution">
    <text evidence="14">The sequence shown here is derived from an EMBL/GenBank/DDBJ whole genome shotgun (WGS) entry which is preliminary data.</text>
</comment>
<dbReference type="GO" id="GO:0005634">
    <property type="term" value="C:nucleus"/>
    <property type="evidence" value="ECO:0007669"/>
    <property type="project" value="UniProtKB-SubCell"/>
</dbReference>
<gene>
    <name evidence="14" type="ORF">POM88_047766</name>
</gene>
<accession>A0AAD8LXV1</accession>
<evidence type="ECO:0000256" key="8">
    <source>
        <dbReference type="ARBA" id="ARBA00022843"/>
    </source>
</evidence>
<comment type="subunit">
    <text evidence="12">Part of the 60S ribosomal subunit.</text>
</comment>
<evidence type="ECO:0000313" key="15">
    <source>
        <dbReference type="Proteomes" id="UP001237642"/>
    </source>
</evidence>
<keyword evidence="6" id="KW-0963">Cytoplasm</keyword>
<dbReference type="SUPFAM" id="SSF57829">
    <property type="entry name" value="Zn-binding ribosomal proteins"/>
    <property type="match status" value="1"/>
</dbReference>
<protein>
    <submittedName>
        <fullName evidence="14">Ribosomal-ubiquitin protein RPL40</fullName>
    </submittedName>
</protein>
<dbReference type="AlphaFoldDB" id="A0AAD8LXV1"/>
<dbReference type="Pfam" id="PF01020">
    <property type="entry name" value="Ribosomal_L40e"/>
    <property type="match status" value="1"/>
</dbReference>
<dbReference type="Gene3D" id="4.10.1060.50">
    <property type="match status" value="1"/>
</dbReference>